<dbReference type="AlphaFoldDB" id="A0A0D2QVI3"/>
<keyword evidence="2" id="KW-1185">Reference proteome</keyword>
<proteinExistence type="predicted"/>
<gene>
    <name evidence="1" type="ORF">B456_004G107600</name>
</gene>
<organism evidence="1 2">
    <name type="scientific">Gossypium raimondii</name>
    <name type="common">Peruvian cotton</name>
    <name type="synonym">Gossypium klotzschianum subsp. raimondii</name>
    <dbReference type="NCBI Taxonomy" id="29730"/>
    <lineage>
        <taxon>Eukaryota</taxon>
        <taxon>Viridiplantae</taxon>
        <taxon>Streptophyta</taxon>
        <taxon>Embryophyta</taxon>
        <taxon>Tracheophyta</taxon>
        <taxon>Spermatophyta</taxon>
        <taxon>Magnoliopsida</taxon>
        <taxon>eudicotyledons</taxon>
        <taxon>Gunneridae</taxon>
        <taxon>Pentapetalae</taxon>
        <taxon>rosids</taxon>
        <taxon>malvids</taxon>
        <taxon>Malvales</taxon>
        <taxon>Malvaceae</taxon>
        <taxon>Malvoideae</taxon>
        <taxon>Gossypium</taxon>
    </lineage>
</organism>
<dbReference type="Gramene" id="KJB23624">
    <property type="protein sequence ID" value="KJB23624"/>
    <property type="gene ID" value="B456_004G107600"/>
</dbReference>
<protein>
    <submittedName>
        <fullName evidence="1">Uncharacterized protein</fullName>
    </submittedName>
</protein>
<name>A0A0D2QVI3_GOSRA</name>
<dbReference type="eggNOG" id="KOG1075">
    <property type="taxonomic scope" value="Eukaryota"/>
</dbReference>
<evidence type="ECO:0000313" key="1">
    <source>
        <dbReference type="EMBL" id="KJB23624.1"/>
    </source>
</evidence>
<reference evidence="1 2" key="1">
    <citation type="journal article" date="2012" name="Nature">
        <title>Repeated polyploidization of Gossypium genomes and the evolution of spinnable cotton fibres.</title>
        <authorList>
            <person name="Paterson A.H."/>
            <person name="Wendel J.F."/>
            <person name="Gundlach H."/>
            <person name="Guo H."/>
            <person name="Jenkins J."/>
            <person name="Jin D."/>
            <person name="Llewellyn D."/>
            <person name="Showmaker K.C."/>
            <person name="Shu S."/>
            <person name="Udall J."/>
            <person name="Yoo M.J."/>
            <person name="Byers R."/>
            <person name="Chen W."/>
            <person name="Doron-Faigenboim A."/>
            <person name="Duke M.V."/>
            <person name="Gong L."/>
            <person name="Grimwood J."/>
            <person name="Grover C."/>
            <person name="Grupp K."/>
            <person name="Hu G."/>
            <person name="Lee T.H."/>
            <person name="Li J."/>
            <person name="Lin L."/>
            <person name="Liu T."/>
            <person name="Marler B.S."/>
            <person name="Page J.T."/>
            <person name="Roberts A.W."/>
            <person name="Romanel E."/>
            <person name="Sanders W.S."/>
            <person name="Szadkowski E."/>
            <person name="Tan X."/>
            <person name="Tang H."/>
            <person name="Xu C."/>
            <person name="Wang J."/>
            <person name="Wang Z."/>
            <person name="Zhang D."/>
            <person name="Zhang L."/>
            <person name="Ashrafi H."/>
            <person name="Bedon F."/>
            <person name="Bowers J.E."/>
            <person name="Brubaker C.L."/>
            <person name="Chee P.W."/>
            <person name="Das S."/>
            <person name="Gingle A.R."/>
            <person name="Haigler C.H."/>
            <person name="Harker D."/>
            <person name="Hoffmann L.V."/>
            <person name="Hovav R."/>
            <person name="Jones D.C."/>
            <person name="Lemke C."/>
            <person name="Mansoor S."/>
            <person name="ur Rahman M."/>
            <person name="Rainville L.N."/>
            <person name="Rambani A."/>
            <person name="Reddy U.K."/>
            <person name="Rong J.K."/>
            <person name="Saranga Y."/>
            <person name="Scheffler B.E."/>
            <person name="Scheffler J.A."/>
            <person name="Stelly D.M."/>
            <person name="Triplett B.A."/>
            <person name="Van Deynze A."/>
            <person name="Vaslin M.F."/>
            <person name="Waghmare V.N."/>
            <person name="Walford S.A."/>
            <person name="Wright R.J."/>
            <person name="Zaki E.A."/>
            <person name="Zhang T."/>
            <person name="Dennis E.S."/>
            <person name="Mayer K.F."/>
            <person name="Peterson D.G."/>
            <person name="Rokhsar D.S."/>
            <person name="Wang X."/>
            <person name="Schmutz J."/>
        </authorList>
    </citation>
    <scope>NUCLEOTIDE SEQUENCE [LARGE SCALE GENOMIC DNA]</scope>
</reference>
<accession>A0A0D2QVI3</accession>
<evidence type="ECO:0000313" key="2">
    <source>
        <dbReference type="Proteomes" id="UP000032304"/>
    </source>
</evidence>
<dbReference type="EMBL" id="CM001743">
    <property type="protein sequence ID" value="KJB23624.1"/>
    <property type="molecule type" value="Genomic_DNA"/>
</dbReference>
<sequence length="107" mass="12317">MAWKSVLGVLCDCNIPKWKMKFRRMTIWLDLLYGKRMLANKKQLIQKVGVVEMKDRVIILDICLKVGIAPMDDKDEENCLQLFGHIRHGLGNAPDRKSKLTLHKAKG</sequence>
<dbReference type="Proteomes" id="UP000032304">
    <property type="component" value="Chromosome 4"/>
</dbReference>